<dbReference type="InterPro" id="IPR043128">
    <property type="entry name" value="Rev_trsase/Diguanyl_cyclase"/>
</dbReference>
<reference evidence="3" key="1">
    <citation type="journal article" date="2013" name="Genome Announc.">
        <title>Draft Genome Sequence of Loktanella cinnabarina LL-001T, Isolated from Deep-Sea Floor Sediment.</title>
        <authorList>
            <person name="Nishi S."/>
            <person name="Tsubouchi T."/>
            <person name="Takaki Y."/>
            <person name="Koyanagi R."/>
            <person name="Satoh N."/>
            <person name="Maruyama T."/>
            <person name="Hatada Y."/>
        </authorList>
    </citation>
    <scope>NUCLEOTIDE SEQUENCE [LARGE SCALE GENOMIC DNA]</scope>
    <source>
        <strain evidence="3">LL-001</strain>
    </source>
</reference>
<organism evidence="3 4">
    <name type="scientific">Limimaricola cinnabarinus LL-001</name>
    <dbReference type="NCBI Taxonomy" id="1337093"/>
    <lineage>
        <taxon>Bacteria</taxon>
        <taxon>Pseudomonadati</taxon>
        <taxon>Pseudomonadota</taxon>
        <taxon>Alphaproteobacteria</taxon>
        <taxon>Rhodobacterales</taxon>
        <taxon>Paracoccaceae</taxon>
        <taxon>Limimaricola</taxon>
    </lineage>
</organism>
<dbReference type="PROSITE" id="PS50887">
    <property type="entry name" value="GGDEF"/>
    <property type="match status" value="1"/>
</dbReference>
<dbReference type="EMBL" id="BATB01000007">
    <property type="protein sequence ID" value="GAD54899.1"/>
    <property type="molecule type" value="Genomic_DNA"/>
</dbReference>
<name>U3AB62_9RHOB</name>
<evidence type="ECO:0000259" key="2">
    <source>
        <dbReference type="PROSITE" id="PS50887"/>
    </source>
</evidence>
<feature type="domain" description="GGDEF" evidence="2">
    <location>
        <begin position="1"/>
        <end position="35"/>
    </location>
</feature>
<sequence length="71" mass="7577">MLTGEETLDAAISRADAALYRAKNAGRNRVEPRLPTLEAGSDASPCEESNTAQGRAPRPGPRRRRAADTVS</sequence>
<comment type="caution">
    <text evidence="3">The sequence shown here is derived from an EMBL/GenBank/DDBJ whole genome shotgun (WGS) entry which is preliminary data.</text>
</comment>
<feature type="region of interest" description="Disordered" evidence="1">
    <location>
        <begin position="26"/>
        <end position="71"/>
    </location>
</feature>
<evidence type="ECO:0000313" key="3">
    <source>
        <dbReference type="EMBL" id="GAD54899.1"/>
    </source>
</evidence>
<accession>U3AB62</accession>
<keyword evidence="4" id="KW-1185">Reference proteome</keyword>
<dbReference type="Gene3D" id="3.30.70.270">
    <property type="match status" value="1"/>
</dbReference>
<dbReference type="AlphaFoldDB" id="U3AB62"/>
<dbReference type="RefSeq" id="WP_021693007.1">
    <property type="nucleotide sequence ID" value="NZ_BATB01000007.1"/>
</dbReference>
<dbReference type="Proteomes" id="UP000016566">
    <property type="component" value="Unassembled WGS sequence"/>
</dbReference>
<evidence type="ECO:0000256" key="1">
    <source>
        <dbReference type="SAM" id="MobiDB-lite"/>
    </source>
</evidence>
<dbReference type="STRING" id="1337093.MBELCI_0951"/>
<dbReference type="InterPro" id="IPR029787">
    <property type="entry name" value="Nucleotide_cyclase"/>
</dbReference>
<gene>
    <name evidence="3" type="ORF">MBELCI_0951</name>
</gene>
<dbReference type="InterPro" id="IPR000160">
    <property type="entry name" value="GGDEF_dom"/>
</dbReference>
<evidence type="ECO:0000313" key="4">
    <source>
        <dbReference type="Proteomes" id="UP000016566"/>
    </source>
</evidence>
<proteinExistence type="predicted"/>
<dbReference type="OrthoDB" id="9157674at2"/>
<protein>
    <recommendedName>
        <fullName evidence="2">GGDEF domain-containing protein</fullName>
    </recommendedName>
</protein>
<dbReference type="SUPFAM" id="SSF55073">
    <property type="entry name" value="Nucleotide cyclase"/>
    <property type="match status" value="1"/>
</dbReference>